<dbReference type="Pfam" id="PF13173">
    <property type="entry name" value="AAA_14"/>
    <property type="match status" value="1"/>
</dbReference>
<dbReference type="InterPro" id="IPR025420">
    <property type="entry name" value="DUF4143"/>
</dbReference>
<dbReference type="Proteomes" id="UP000823615">
    <property type="component" value="Unassembled WGS sequence"/>
</dbReference>
<name>A0A9D9DZV4_9SPIO</name>
<dbReference type="GO" id="GO:0005524">
    <property type="term" value="F:ATP binding"/>
    <property type="evidence" value="ECO:0007669"/>
    <property type="project" value="UniProtKB-KW"/>
</dbReference>
<protein>
    <submittedName>
        <fullName evidence="3">ATP-binding protein</fullName>
    </submittedName>
</protein>
<dbReference type="InterPro" id="IPR027417">
    <property type="entry name" value="P-loop_NTPase"/>
</dbReference>
<feature type="domain" description="DUF4143" evidence="2">
    <location>
        <begin position="210"/>
        <end position="358"/>
    </location>
</feature>
<keyword evidence="3" id="KW-0547">Nucleotide-binding</keyword>
<organism evidence="3 4">
    <name type="scientific">Candidatus Ornithospirochaeta stercoripullorum</name>
    <dbReference type="NCBI Taxonomy" id="2840899"/>
    <lineage>
        <taxon>Bacteria</taxon>
        <taxon>Pseudomonadati</taxon>
        <taxon>Spirochaetota</taxon>
        <taxon>Spirochaetia</taxon>
        <taxon>Spirochaetales</taxon>
        <taxon>Spirochaetaceae</taxon>
        <taxon>Spirochaetaceae incertae sedis</taxon>
        <taxon>Candidatus Ornithospirochaeta</taxon>
    </lineage>
</organism>
<feature type="domain" description="AAA" evidence="1">
    <location>
        <begin position="27"/>
        <end position="156"/>
    </location>
</feature>
<dbReference type="PANTHER" id="PTHR33295:SF18">
    <property type="entry name" value="AAA+ ATPASE DOMAIN-CONTAINING PROTEIN"/>
    <property type="match status" value="1"/>
</dbReference>
<comment type="caution">
    <text evidence="3">The sequence shown here is derived from an EMBL/GenBank/DDBJ whole genome shotgun (WGS) entry which is preliminary data.</text>
</comment>
<keyword evidence="3" id="KW-0067">ATP-binding</keyword>
<dbReference type="InterPro" id="IPR041682">
    <property type="entry name" value="AAA_14"/>
</dbReference>
<dbReference type="PANTHER" id="PTHR33295">
    <property type="entry name" value="ATPASE"/>
    <property type="match status" value="1"/>
</dbReference>
<reference evidence="3" key="1">
    <citation type="submission" date="2020-10" db="EMBL/GenBank/DDBJ databases">
        <authorList>
            <person name="Gilroy R."/>
        </authorList>
    </citation>
    <scope>NUCLEOTIDE SEQUENCE</scope>
    <source>
        <strain evidence="3">7293</strain>
    </source>
</reference>
<evidence type="ECO:0000313" key="4">
    <source>
        <dbReference type="Proteomes" id="UP000823615"/>
    </source>
</evidence>
<accession>A0A9D9DZV4</accession>
<gene>
    <name evidence="3" type="ORF">IAA97_03920</name>
</gene>
<dbReference type="Pfam" id="PF13635">
    <property type="entry name" value="DUF4143"/>
    <property type="match status" value="1"/>
</dbReference>
<dbReference type="EMBL" id="JADIMT010000052">
    <property type="protein sequence ID" value="MBO8436107.1"/>
    <property type="molecule type" value="Genomic_DNA"/>
</dbReference>
<reference evidence="3" key="2">
    <citation type="journal article" date="2021" name="PeerJ">
        <title>Extensive microbial diversity within the chicken gut microbiome revealed by metagenomics and culture.</title>
        <authorList>
            <person name="Gilroy R."/>
            <person name="Ravi A."/>
            <person name="Getino M."/>
            <person name="Pursley I."/>
            <person name="Horton D.L."/>
            <person name="Alikhan N.F."/>
            <person name="Baker D."/>
            <person name="Gharbi K."/>
            <person name="Hall N."/>
            <person name="Watson M."/>
            <person name="Adriaenssens E.M."/>
            <person name="Foster-Nyarko E."/>
            <person name="Jarju S."/>
            <person name="Secka A."/>
            <person name="Antonio M."/>
            <person name="Oren A."/>
            <person name="Chaudhuri R.R."/>
            <person name="La Ragione R."/>
            <person name="Hildebrand F."/>
            <person name="Pallen M.J."/>
        </authorList>
    </citation>
    <scope>NUCLEOTIDE SEQUENCE</scope>
    <source>
        <strain evidence="3">7293</strain>
    </source>
</reference>
<dbReference type="SUPFAM" id="SSF52540">
    <property type="entry name" value="P-loop containing nucleoside triphosphate hydrolases"/>
    <property type="match status" value="1"/>
</dbReference>
<sequence>MQREGSLYSREKYLSVLRPFYSDRELIKVVTGVRRCGKSSLLELVRKEIQSHGVAEANILNINLDQRPYIGVRSPEALERVIDKGFGKAEGLKYLFIDEIQNVNGFEILINAYRESGEYSIFITGSNSYLLSGELVTKLTGRYLEIEMTTLTFDEYIGMKRFLNLHVDEDLSRELRSYIVEGGFPYALNFERLEDKRFYVHSVINEIFDKDVKSNPKIRKKHLFDLIMQFVINNFGCTISIDNIVNHLKDVLHENVRKETVYRYLEQLENLKIVSKCTRFDLKSKRSLKGGEKYYLSDLSFYFLRNTDNRISYGPVLENIVYQYAKSLGYKVSIGRIGNFEVDFILRNPSLSYSYVQVAMYILTDSPQTEEREYRSLERIRDNYPKYLLTLDALQQERGGIIHANLAEFIANENRF</sequence>
<evidence type="ECO:0000259" key="1">
    <source>
        <dbReference type="Pfam" id="PF13173"/>
    </source>
</evidence>
<proteinExistence type="predicted"/>
<evidence type="ECO:0000259" key="2">
    <source>
        <dbReference type="Pfam" id="PF13635"/>
    </source>
</evidence>
<dbReference type="AlphaFoldDB" id="A0A9D9DZV4"/>
<evidence type="ECO:0000313" key="3">
    <source>
        <dbReference type="EMBL" id="MBO8436107.1"/>
    </source>
</evidence>